<accession>A0A1F6TN04</accession>
<evidence type="ECO:0000256" key="7">
    <source>
        <dbReference type="ARBA" id="ARBA00023237"/>
    </source>
</evidence>
<keyword evidence="6 8" id="KW-0472">Membrane</keyword>
<dbReference type="InterPro" id="IPR023707">
    <property type="entry name" value="OM_assembly_BamA"/>
</dbReference>
<reference evidence="11 12" key="1">
    <citation type="journal article" date="2016" name="Nat. Commun.">
        <title>Thousands of microbial genomes shed light on interconnected biogeochemical processes in an aquifer system.</title>
        <authorList>
            <person name="Anantharaman K."/>
            <person name="Brown C.T."/>
            <person name="Hug L.A."/>
            <person name="Sharon I."/>
            <person name="Castelle C.J."/>
            <person name="Probst A.J."/>
            <person name="Thomas B.C."/>
            <person name="Singh A."/>
            <person name="Wilkins M.J."/>
            <person name="Karaoz U."/>
            <person name="Brodie E.L."/>
            <person name="Williams K.H."/>
            <person name="Hubbard S.S."/>
            <person name="Banfield J.F."/>
        </authorList>
    </citation>
    <scope>NUCLEOTIDE SEQUENCE [LARGE SCALE GENOMIC DNA]</scope>
</reference>
<gene>
    <name evidence="8" type="primary">bamA</name>
    <name evidence="11" type="ORF">A2151_05785</name>
</gene>
<dbReference type="InterPro" id="IPR000184">
    <property type="entry name" value="Bac_surfAg_D15"/>
</dbReference>
<dbReference type="Pfam" id="PF07244">
    <property type="entry name" value="POTRA"/>
    <property type="match status" value="5"/>
</dbReference>
<comment type="caution">
    <text evidence="11">The sequence shown here is derived from an EMBL/GenBank/DDBJ whole genome shotgun (WGS) entry which is preliminary data.</text>
</comment>
<dbReference type="FunFam" id="3.10.20.310:FF:000001">
    <property type="entry name" value="Outer membrane protein assembly factor BamA"/>
    <property type="match status" value="1"/>
</dbReference>
<evidence type="ECO:0000256" key="1">
    <source>
        <dbReference type="ARBA" id="ARBA00004370"/>
    </source>
</evidence>
<evidence type="ECO:0000256" key="4">
    <source>
        <dbReference type="ARBA" id="ARBA00022729"/>
    </source>
</evidence>
<organism evidence="11 12">
    <name type="scientific">Candidatus Muproteobacteria bacterium RBG_16_65_34</name>
    <dbReference type="NCBI Taxonomy" id="1817760"/>
    <lineage>
        <taxon>Bacteria</taxon>
        <taxon>Pseudomonadati</taxon>
        <taxon>Pseudomonadota</taxon>
        <taxon>Candidatus Muproteobacteria</taxon>
    </lineage>
</organism>
<keyword evidence="4 8" id="KW-0732">Signal</keyword>
<feature type="domain" description="POTRA" evidence="10">
    <location>
        <begin position="24"/>
        <end position="91"/>
    </location>
</feature>
<keyword evidence="2 8" id="KW-1134">Transmembrane beta strand</keyword>
<dbReference type="HAMAP" id="MF_01430">
    <property type="entry name" value="OM_assembly_BamA"/>
    <property type="match status" value="1"/>
</dbReference>
<evidence type="ECO:0000256" key="6">
    <source>
        <dbReference type="ARBA" id="ARBA00023136"/>
    </source>
</evidence>
<feature type="domain" description="POTRA" evidence="10">
    <location>
        <begin position="347"/>
        <end position="421"/>
    </location>
</feature>
<dbReference type="PANTHER" id="PTHR12815:SF23">
    <property type="entry name" value="OUTER MEMBRANE PROTEIN ASSEMBLY FACTOR BAMA"/>
    <property type="match status" value="1"/>
</dbReference>
<dbReference type="InterPro" id="IPR034746">
    <property type="entry name" value="POTRA"/>
</dbReference>
<evidence type="ECO:0000313" key="12">
    <source>
        <dbReference type="Proteomes" id="UP000178885"/>
    </source>
</evidence>
<dbReference type="Gene3D" id="2.40.160.50">
    <property type="entry name" value="membrane protein fhac: a member of the omp85/tpsb transporter family"/>
    <property type="match status" value="1"/>
</dbReference>
<dbReference type="PIRSF" id="PIRSF006076">
    <property type="entry name" value="OM_assembly_OMP85"/>
    <property type="match status" value="1"/>
</dbReference>
<protein>
    <recommendedName>
        <fullName evidence="8 9">Outer membrane protein assembly factor BamA</fullName>
    </recommendedName>
</protein>
<dbReference type="EMBL" id="MFSU01000081">
    <property type="protein sequence ID" value="OGI46472.1"/>
    <property type="molecule type" value="Genomic_DNA"/>
</dbReference>
<sequence length="760" mass="84170" precursor="true">MKRFLLALLLALSPPLVSHAVETFVVKDIRVEGLQRIAAGTVFNYLPVKVGDTLTEKGAQEAIRALYKTGFFKDVRLEREGAVLAVTVVERPSIAAIRITGTHELSEEDLKKGLKEIGLAEGRVFNKSLLDRVEQELGGQYFARGYYSVIVRPTVTPLERNRVDIRIDVSEGRTALIQDINIVGNKIFADDDLLDVFSIGPAPWWAIFSSRDKYSKQKLAGDLERLRSFYQDQGYLEFAIDSTQVSITPDKERIYLTVNIAEGKKYTVSGFKLAGRFEVPEPELRALIALKPGSVFSRKEVAESAKRISDRLANDGYAFANVNPVPEVDKEKSQVFFTFFVDAGKRVYVRRVNFAGNITTRDEVLRREMRQLEGAWYSAGKIQRSRSRLQRLGFFEDVNVETPAVPGSPDQVDVNVGVKERSTGSLQLSVGYGSGEGVLFAGSVTESNLFGTGKELSVSYDNTRAVTNYNIRYTNPYYTPAGISRGFNIFSSAVDAAKASTTAYSTSTVGAGVFFGVPLSEDHRLNLGADFERIDIETTSSSARTAQDFVGRHGTSNVMLKTTLGWSYDTLDSPIIPSQGHLQRISLELGVPGSDLTYYRLVYIAGRYWPLTEQTSFKLKGELGYGRGYNADELPFFKNFFAGGSTTVRGFQNRSLGPRDEFDLPLGGDRRALGNAELLFPFPGAGRDNRSMRLSLFLDAGMAYGSGEALDLGQLRYATGLAFNWFSPVGPLSFSYAEPLNARTQDDTERFQFTLGVPFR</sequence>
<dbReference type="GO" id="GO:1990063">
    <property type="term" value="C:Bam protein complex"/>
    <property type="evidence" value="ECO:0007669"/>
    <property type="project" value="TreeGrafter"/>
</dbReference>
<proteinExistence type="inferred from homology"/>
<feature type="domain" description="POTRA" evidence="10">
    <location>
        <begin position="266"/>
        <end position="344"/>
    </location>
</feature>
<evidence type="ECO:0000256" key="3">
    <source>
        <dbReference type="ARBA" id="ARBA00022692"/>
    </source>
</evidence>
<comment type="subcellular location">
    <subcellularLocation>
        <location evidence="8">Cell outer membrane</location>
    </subcellularLocation>
    <subcellularLocation>
        <location evidence="1">Membrane</location>
    </subcellularLocation>
</comment>
<feature type="chain" id="PRO_5009730101" description="Outer membrane protein assembly factor BamA" evidence="8">
    <location>
        <begin position="21"/>
        <end position="760"/>
    </location>
</feature>
<dbReference type="AlphaFoldDB" id="A0A1F6TN04"/>
<dbReference type="FunFam" id="3.10.20.310:FF:000003">
    <property type="entry name" value="Outer membrane protein assembly factor BamA"/>
    <property type="match status" value="1"/>
</dbReference>
<keyword evidence="5 8" id="KW-0677">Repeat</keyword>
<dbReference type="Pfam" id="PF01103">
    <property type="entry name" value="Omp85"/>
    <property type="match status" value="1"/>
</dbReference>
<dbReference type="PROSITE" id="PS51779">
    <property type="entry name" value="POTRA"/>
    <property type="match status" value="5"/>
</dbReference>
<feature type="domain" description="POTRA" evidence="10">
    <location>
        <begin position="175"/>
        <end position="263"/>
    </location>
</feature>
<evidence type="ECO:0000259" key="10">
    <source>
        <dbReference type="PROSITE" id="PS51779"/>
    </source>
</evidence>
<dbReference type="Gene3D" id="3.10.20.310">
    <property type="entry name" value="membrane protein fhac"/>
    <property type="match status" value="5"/>
</dbReference>
<comment type="similarity">
    <text evidence="8">Belongs to the BamA family.</text>
</comment>
<evidence type="ECO:0000313" key="11">
    <source>
        <dbReference type="EMBL" id="OGI46472.1"/>
    </source>
</evidence>
<evidence type="ECO:0000256" key="9">
    <source>
        <dbReference type="NCBIfam" id="TIGR03303"/>
    </source>
</evidence>
<evidence type="ECO:0000256" key="8">
    <source>
        <dbReference type="HAMAP-Rule" id="MF_01430"/>
    </source>
</evidence>
<dbReference type="InterPro" id="IPR010827">
    <property type="entry name" value="BamA/TamA_POTRA"/>
</dbReference>
<name>A0A1F6TN04_9PROT</name>
<keyword evidence="3 8" id="KW-0812">Transmembrane</keyword>
<dbReference type="PANTHER" id="PTHR12815">
    <property type="entry name" value="SORTING AND ASSEMBLY MACHINERY SAMM50 PROTEIN FAMILY MEMBER"/>
    <property type="match status" value="1"/>
</dbReference>
<dbReference type="GO" id="GO:0051205">
    <property type="term" value="P:protein insertion into membrane"/>
    <property type="evidence" value="ECO:0007669"/>
    <property type="project" value="UniProtKB-UniRule"/>
</dbReference>
<dbReference type="FunFam" id="3.10.20.310:FF:000002">
    <property type="entry name" value="Outer membrane protein assembly factor BamA"/>
    <property type="match status" value="1"/>
</dbReference>
<feature type="signal peptide" evidence="8">
    <location>
        <begin position="1"/>
        <end position="20"/>
    </location>
</feature>
<keyword evidence="7 8" id="KW-0998">Cell outer membrane</keyword>
<dbReference type="Proteomes" id="UP000178885">
    <property type="component" value="Unassembled WGS sequence"/>
</dbReference>
<feature type="domain" description="POTRA" evidence="10">
    <location>
        <begin position="92"/>
        <end position="172"/>
    </location>
</feature>
<dbReference type="NCBIfam" id="TIGR03303">
    <property type="entry name" value="OM_YaeT"/>
    <property type="match status" value="1"/>
</dbReference>
<evidence type="ECO:0000256" key="2">
    <source>
        <dbReference type="ARBA" id="ARBA00022452"/>
    </source>
</evidence>
<dbReference type="GO" id="GO:0043165">
    <property type="term" value="P:Gram-negative-bacterium-type cell outer membrane assembly"/>
    <property type="evidence" value="ECO:0007669"/>
    <property type="project" value="UniProtKB-UniRule"/>
</dbReference>
<evidence type="ECO:0000256" key="5">
    <source>
        <dbReference type="ARBA" id="ARBA00022737"/>
    </source>
</evidence>
<comment type="function">
    <text evidence="8">Part of the outer membrane protein assembly complex, which is involved in assembly and insertion of beta-barrel proteins into the outer membrane.</text>
</comment>
<comment type="subunit">
    <text evidence="8">Part of the Bam complex.</text>
</comment>
<dbReference type="InterPro" id="IPR039910">
    <property type="entry name" value="D15-like"/>
</dbReference>
<dbReference type="STRING" id="1817760.A2151_05785"/>